<reference evidence="2" key="1">
    <citation type="submission" date="2015-01" db="EMBL/GenBank/DDBJ databases">
        <authorList>
            <person name="MANFREDI Pablo"/>
        </authorList>
    </citation>
    <scope>NUCLEOTIDE SEQUENCE [LARGE SCALE GENOMIC DNA]</scope>
    <source>
        <strain evidence="2">Ccyn2B</strain>
    </source>
</reference>
<dbReference type="AlphaFoldDB" id="A0A0B7HQR5"/>
<accession>A0A0B7HQR5</accession>
<proteinExistence type="predicted"/>
<name>A0A0B7HQR5_9FLAO</name>
<keyword evidence="2" id="KW-1185">Reference proteome</keyword>
<protein>
    <submittedName>
        <fullName evidence="1">Uncharacterized protein</fullName>
    </submittedName>
</protein>
<organism evidence="1 2">
    <name type="scientific">Capnocytophaga cynodegmi</name>
    <dbReference type="NCBI Taxonomy" id="28189"/>
    <lineage>
        <taxon>Bacteria</taxon>
        <taxon>Pseudomonadati</taxon>
        <taxon>Bacteroidota</taxon>
        <taxon>Flavobacteriia</taxon>
        <taxon>Flavobacteriales</taxon>
        <taxon>Flavobacteriaceae</taxon>
        <taxon>Capnocytophaga</taxon>
    </lineage>
</organism>
<sequence>MQENHRTRKELKKLEIEKSTIIKSLKIQKNGWMTIISMD</sequence>
<dbReference type="Proteomes" id="UP000038055">
    <property type="component" value="Unassembled WGS sequence"/>
</dbReference>
<gene>
    <name evidence="1" type="ORF">CCYN2B_90074</name>
</gene>
<evidence type="ECO:0000313" key="1">
    <source>
        <dbReference type="EMBL" id="CEN40187.1"/>
    </source>
</evidence>
<dbReference type="EMBL" id="CDOD01000067">
    <property type="protein sequence ID" value="CEN40187.1"/>
    <property type="molecule type" value="Genomic_DNA"/>
</dbReference>
<evidence type="ECO:0000313" key="2">
    <source>
        <dbReference type="Proteomes" id="UP000038055"/>
    </source>
</evidence>